<protein>
    <submittedName>
        <fullName evidence="1">Uncharacterized protein</fullName>
    </submittedName>
</protein>
<gene>
    <name evidence="1" type="ORF">LCGC14_0208010</name>
</gene>
<proteinExistence type="predicted"/>
<reference evidence="1" key="1">
    <citation type="journal article" date="2015" name="Nature">
        <title>Complex archaea that bridge the gap between prokaryotes and eukaryotes.</title>
        <authorList>
            <person name="Spang A."/>
            <person name="Saw J.H."/>
            <person name="Jorgensen S.L."/>
            <person name="Zaremba-Niedzwiedzka K."/>
            <person name="Martijn J."/>
            <person name="Lind A.E."/>
            <person name="van Eijk R."/>
            <person name="Schleper C."/>
            <person name="Guy L."/>
            <person name="Ettema T.J."/>
        </authorList>
    </citation>
    <scope>NUCLEOTIDE SEQUENCE</scope>
</reference>
<accession>A0A0F9UGI1</accession>
<sequence length="89" mass="10792">MRQGKEVPNVPKIVVEDETEQWRLYELYDRVGYDRVGTVITGRDSYYRVYHKHEETWIRQLVLMPVCSRCRAEAPKEMQGFEKLLEWEK</sequence>
<comment type="caution">
    <text evidence="1">The sequence shown here is derived from an EMBL/GenBank/DDBJ whole genome shotgun (WGS) entry which is preliminary data.</text>
</comment>
<name>A0A0F9UGI1_9ZZZZ</name>
<dbReference type="AlphaFoldDB" id="A0A0F9UGI1"/>
<dbReference type="EMBL" id="LAZR01000095">
    <property type="protein sequence ID" value="KKN92310.1"/>
    <property type="molecule type" value="Genomic_DNA"/>
</dbReference>
<organism evidence="1">
    <name type="scientific">marine sediment metagenome</name>
    <dbReference type="NCBI Taxonomy" id="412755"/>
    <lineage>
        <taxon>unclassified sequences</taxon>
        <taxon>metagenomes</taxon>
        <taxon>ecological metagenomes</taxon>
    </lineage>
</organism>
<evidence type="ECO:0000313" key="1">
    <source>
        <dbReference type="EMBL" id="KKN92310.1"/>
    </source>
</evidence>